<evidence type="ECO:0000256" key="3">
    <source>
        <dbReference type="ARBA" id="ARBA00023125"/>
    </source>
</evidence>
<dbReference type="PROSITE" id="PS50931">
    <property type="entry name" value="HTH_LYSR"/>
    <property type="match status" value="1"/>
</dbReference>
<dbReference type="EMBL" id="JARHUD010000003">
    <property type="protein sequence ID" value="MDF2095632.1"/>
    <property type="molecule type" value="Genomic_DNA"/>
</dbReference>
<dbReference type="InterPro" id="IPR005119">
    <property type="entry name" value="LysR_subst-bd"/>
</dbReference>
<dbReference type="InterPro" id="IPR000847">
    <property type="entry name" value="LysR_HTH_N"/>
</dbReference>
<feature type="domain" description="HTH lysR-type" evidence="5">
    <location>
        <begin position="9"/>
        <end position="66"/>
    </location>
</feature>
<keyword evidence="3" id="KW-0238">DNA-binding</keyword>
<dbReference type="SUPFAM" id="SSF53850">
    <property type="entry name" value="Periplasmic binding protein-like II"/>
    <property type="match status" value="1"/>
</dbReference>
<comment type="similarity">
    <text evidence="1">Belongs to the LysR transcriptional regulatory family.</text>
</comment>
<dbReference type="PANTHER" id="PTHR30537:SF74">
    <property type="entry name" value="HTH-TYPE TRANSCRIPTIONAL REGULATOR TRPI"/>
    <property type="match status" value="1"/>
</dbReference>
<keyword evidence="2" id="KW-0805">Transcription regulation</keyword>
<reference evidence="6 7" key="1">
    <citation type="submission" date="2023-03" db="EMBL/GenBank/DDBJ databases">
        <title>Fodinicurvata sp. CAU 1616 isolated from sea sendiment.</title>
        <authorList>
            <person name="Kim W."/>
        </authorList>
    </citation>
    <scope>NUCLEOTIDE SEQUENCE [LARGE SCALE GENOMIC DNA]</scope>
    <source>
        <strain evidence="6 7">CAU 1616</strain>
    </source>
</reference>
<evidence type="ECO:0000256" key="1">
    <source>
        <dbReference type="ARBA" id="ARBA00009437"/>
    </source>
</evidence>
<evidence type="ECO:0000313" key="6">
    <source>
        <dbReference type="EMBL" id="MDF2095632.1"/>
    </source>
</evidence>
<organism evidence="6 7">
    <name type="scientific">Aquibaculum arenosum</name>
    <dbReference type="NCBI Taxonomy" id="3032591"/>
    <lineage>
        <taxon>Bacteria</taxon>
        <taxon>Pseudomonadati</taxon>
        <taxon>Pseudomonadota</taxon>
        <taxon>Alphaproteobacteria</taxon>
        <taxon>Rhodospirillales</taxon>
        <taxon>Rhodovibrionaceae</taxon>
        <taxon>Aquibaculum</taxon>
    </lineage>
</organism>
<evidence type="ECO:0000313" key="7">
    <source>
        <dbReference type="Proteomes" id="UP001215503"/>
    </source>
</evidence>
<dbReference type="RefSeq" id="WP_275821243.1">
    <property type="nucleotide sequence ID" value="NZ_JARHUD010000003.1"/>
</dbReference>
<dbReference type="InterPro" id="IPR058163">
    <property type="entry name" value="LysR-type_TF_proteobact-type"/>
</dbReference>
<proteinExistence type="inferred from homology"/>
<dbReference type="Gene3D" id="1.10.10.10">
    <property type="entry name" value="Winged helix-like DNA-binding domain superfamily/Winged helix DNA-binding domain"/>
    <property type="match status" value="1"/>
</dbReference>
<dbReference type="Pfam" id="PF03466">
    <property type="entry name" value="LysR_substrate"/>
    <property type="match status" value="1"/>
</dbReference>
<dbReference type="Pfam" id="PF00126">
    <property type="entry name" value="HTH_1"/>
    <property type="match status" value="1"/>
</dbReference>
<name>A0ABT5YL59_9PROT</name>
<dbReference type="SUPFAM" id="SSF46785">
    <property type="entry name" value="Winged helix' DNA-binding domain"/>
    <property type="match status" value="1"/>
</dbReference>
<comment type="caution">
    <text evidence="6">The sequence shown here is derived from an EMBL/GenBank/DDBJ whole genome shotgun (WGS) entry which is preliminary data.</text>
</comment>
<sequence length="307" mass="34457">MSRRIYNLPPLTTLSVFEAAARHLSFKNAAAELNVTPAAVSHQIKTLEDHLGAPLFLRRHRGVDLTEEGSRLFATLAESFVRLSHTLREIRQRSEDARVTIGTTSAVASLWTTKILADFWREHPGVTVDQLVSDTSFGDAGELDMFIRYGPEANPLWDQHPLYQDTLVPLASPEMARSLQSPSLEELAAQRLIYLESHDQSWTRWTDWFEALNCRLPQQRALRVNNYMIGLYAASDGLGLVLGWRRLVDPMIRRGELVVVSDHSVPAPQWFYLVTRPDESLSDAGRTLRDWIIATLGDDAGDGPGEG</sequence>
<dbReference type="PRINTS" id="PR00039">
    <property type="entry name" value="HTHLYSR"/>
</dbReference>
<evidence type="ECO:0000256" key="2">
    <source>
        <dbReference type="ARBA" id="ARBA00023015"/>
    </source>
</evidence>
<dbReference type="Gene3D" id="3.40.190.10">
    <property type="entry name" value="Periplasmic binding protein-like II"/>
    <property type="match status" value="2"/>
</dbReference>
<evidence type="ECO:0000256" key="4">
    <source>
        <dbReference type="ARBA" id="ARBA00023163"/>
    </source>
</evidence>
<dbReference type="InterPro" id="IPR036390">
    <property type="entry name" value="WH_DNA-bd_sf"/>
</dbReference>
<accession>A0ABT5YL59</accession>
<dbReference type="InterPro" id="IPR036388">
    <property type="entry name" value="WH-like_DNA-bd_sf"/>
</dbReference>
<dbReference type="PANTHER" id="PTHR30537">
    <property type="entry name" value="HTH-TYPE TRANSCRIPTIONAL REGULATOR"/>
    <property type="match status" value="1"/>
</dbReference>
<dbReference type="Proteomes" id="UP001215503">
    <property type="component" value="Unassembled WGS sequence"/>
</dbReference>
<keyword evidence="4" id="KW-0804">Transcription</keyword>
<evidence type="ECO:0000259" key="5">
    <source>
        <dbReference type="PROSITE" id="PS50931"/>
    </source>
</evidence>
<protein>
    <submittedName>
        <fullName evidence="6">LysR substrate-binding domain-containing protein</fullName>
    </submittedName>
</protein>
<gene>
    <name evidence="6" type="ORF">P2G67_06550</name>
</gene>
<keyword evidence="7" id="KW-1185">Reference proteome</keyword>